<evidence type="ECO:0000256" key="1">
    <source>
        <dbReference type="SAM" id="SignalP"/>
    </source>
</evidence>
<accession>A0A7Z0QMG3</accession>
<dbReference type="Proteomes" id="UP000589896">
    <property type="component" value="Unassembled WGS sequence"/>
</dbReference>
<feature type="signal peptide" evidence="1">
    <location>
        <begin position="1"/>
        <end position="25"/>
    </location>
</feature>
<name>A0A7Z0QMG3_9GAMM</name>
<evidence type="ECO:0000313" key="2">
    <source>
        <dbReference type="EMBL" id="NYZ61303.1"/>
    </source>
</evidence>
<evidence type="ECO:0000313" key="3">
    <source>
        <dbReference type="Proteomes" id="UP000589896"/>
    </source>
</evidence>
<organism evidence="2 3">
    <name type="scientific">Luteimonas deserti</name>
    <dbReference type="NCBI Taxonomy" id="2752306"/>
    <lineage>
        <taxon>Bacteria</taxon>
        <taxon>Pseudomonadati</taxon>
        <taxon>Pseudomonadota</taxon>
        <taxon>Gammaproteobacteria</taxon>
        <taxon>Lysobacterales</taxon>
        <taxon>Lysobacteraceae</taxon>
        <taxon>Luteimonas</taxon>
    </lineage>
</organism>
<gene>
    <name evidence="2" type="ORF">H0E82_00800</name>
</gene>
<dbReference type="RefSeq" id="WP_180543077.1">
    <property type="nucleotide sequence ID" value="NZ_JACCJZ010000004.1"/>
</dbReference>
<sequence length="171" mass="16551">MRQPIQTVVGLLGLGVLCAAPMVHAAGARTGVEPRHGEMVLLREVGARHAVRPAPPGIALIADPTPNRQLLPVLADGELSDADFRGLDTGPQTGGAAPSGAGLAAPMVRTLGSAGLGGPTRDAGGLQATGTLAGAGGPLGAVGQATRGIAGHVTGALSQLPLGQPAGGRGP</sequence>
<dbReference type="EMBL" id="JACCJZ010000004">
    <property type="protein sequence ID" value="NYZ61303.1"/>
    <property type="molecule type" value="Genomic_DNA"/>
</dbReference>
<protein>
    <submittedName>
        <fullName evidence="2">Uncharacterized protein</fullName>
    </submittedName>
</protein>
<feature type="chain" id="PRO_5031486360" evidence="1">
    <location>
        <begin position="26"/>
        <end position="171"/>
    </location>
</feature>
<reference evidence="2 3" key="1">
    <citation type="submission" date="2020-07" db="EMBL/GenBank/DDBJ databases">
        <title>isolation of Luteimonas sp. SJ-16.</title>
        <authorList>
            <person name="Huang X.-X."/>
            <person name="Xu L."/>
            <person name="Sun J.-Q."/>
        </authorList>
    </citation>
    <scope>NUCLEOTIDE SEQUENCE [LARGE SCALE GENOMIC DNA]</scope>
    <source>
        <strain evidence="2 3">SJ-16</strain>
    </source>
</reference>
<dbReference type="AlphaFoldDB" id="A0A7Z0QMG3"/>
<proteinExistence type="predicted"/>
<keyword evidence="1" id="KW-0732">Signal</keyword>
<keyword evidence="3" id="KW-1185">Reference proteome</keyword>
<comment type="caution">
    <text evidence="2">The sequence shown here is derived from an EMBL/GenBank/DDBJ whole genome shotgun (WGS) entry which is preliminary data.</text>
</comment>